<dbReference type="KEGG" id="pha:PSHAa0434"/>
<sequence>MTLKSIKSKNDFENAIKRFDELFNSAEPNTPEGDEFVLLSELIEDYELINVVLERKNQEEISVDLAEL</sequence>
<evidence type="ECO:0000313" key="2">
    <source>
        <dbReference type="Proteomes" id="UP000006843"/>
    </source>
</evidence>
<accession>Q3IFS8</accession>
<organism evidence="1 2">
    <name type="scientific">Pseudoalteromonas translucida (strain TAC 125)</name>
    <dbReference type="NCBI Taxonomy" id="326442"/>
    <lineage>
        <taxon>Bacteria</taxon>
        <taxon>Pseudomonadati</taxon>
        <taxon>Pseudomonadota</taxon>
        <taxon>Gammaproteobacteria</taxon>
        <taxon>Alteromonadales</taxon>
        <taxon>Pseudoalteromonadaceae</taxon>
        <taxon>Pseudoalteromonas</taxon>
    </lineage>
</organism>
<dbReference type="AlphaFoldDB" id="Q3IFS8"/>
<dbReference type="HOGENOM" id="CLU_2790792_0_0_6"/>
<keyword evidence="2" id="KW-1185">Reference proteome</keyword>
<evidence type="ECO:0000313" key="1">
    <source>
        <dbReference type="EMBL" id="CAI85532.1"/>
    </source>
</evidence>
<protein>
    <submittedName>
        <fullName evidence="1">Orphan protein</fullName>
    </submittedName>
</protein>
<dbReference type="BioCyc" id="PHAL326442:PSHA_RS02110-MONOMER"/>
<reference evidence="1 2" key="1">
    <citation type="journal article" date="2005" name="Genome Res.">
        <title>Coping with cold: the genome of the versatile marine Antarctica bacterium Pseudoalteromonas haloplanktis TAC125.</title>
        <authorList>
            <person name="Medigue C."/>
            <person name="Krin E."/>
            <person name="Pascal G."/>
            <person name="Barbe V."/>
            <person name="Bernsel A."/>
            <person name="Bertin P."/>
            <person name="Cheung F."/>
            <person name="Cruveiller S."/>
            <person name="Damico S."/>
            <person name="Duilio A."/>
            <person name="Fang G."/>
            <person name="Feller G."/>
            <person name="Mangenot S."/>
            <person name="Marino G."/>
            <person name="Nilsson J."/>
            <person name="Parilli E."/>
            <person name="Rocha E."/>
            <person name="Rouy Z."/>
            <person name="Sekowska A."/>
            <person name="Tutino M.L."/>
            <person name="Vallenet D."/>
            <person name="von Heijne G."/>
            <person name="Danchin A."/>
        </authorList>
    </citation>
    <scope>NUCLEOTIDE SEQUENCE [LARGE SCALE GENOMIC DNA]</scope>
    <source>
        <strain evidence="2">TAC 125</strain>
    </source>
</reference>
<gene>
    <name evidence="1" type="ordered locus">PSHAa0434</name>
</gene>
<name>Q3IFS8_PSET1</name>
<proteinExistence type="predicted"/>
<dbReference type="Proteomes" id="UP000006843">
    <property type="component" value="Chromosome I"/>
</dbReference>
<dbReference type="PATRIC" id="fig|326442.8.peg.412"/>
<dbReference type="EMBL" id="CR954246">
    <property type="protein sequence ID" value="CAI85532.1"/>
    <property type="molecule type" value="Genomic_DNA"/>
</dbReference>